<dbReference type="EMBL" id="MN738855">
    <property type="protein sequence ID" value="QHT28346.1"/>
    <property type="molecule type" value="Genomic_DNA"/>
</dbReference>
<dbReference type="AlphaFoldDB" id="A0A6C0EGN4"/>
<evidence type="ECO:0000259" key="1">
    <source>
        <dbReference type="Pfam" id="PF19065"/>
    </source>
</evidence>
<dbReference type="InterPro" id="IPR043916">
    <property type="entry name" value="P8_CR"/>
</dbReference>
<evidence type="ECO:0000313" key="2">
    <source>
        <dbReference type="EMBL" id="QHT28346.1"/>
    </source>
</evidence>
<dbReference type="Pfam" id="PF19065">
    <property type="entry name" value="P8_CR"/>
    <property type="match status" value="1"/>
</dbReference>
<accession>A0A6C0EGN4</accession>
<sequence length="164" mass="18806">MNMNKQPYNGRINVMEGKSSLDFQDKIPTQSSSFHDAMTGTFYNTSLSKTFFSIENQNIIQNGIRAGVYKMSNNSYIVGYQDVDSLKTIMRSIFLQNSNNLPDNIKEQINKLNQLVLEYAIPQVYGEAQGYIKYKEDISTLPTPIARPVMSKENTKQLELKPWF</sequence>
<protein>
    <recommendedName>
        <fullName evidence="1">Minor capsid protein P8 central region domain-containing protein</fullName>
    </recommendedName>
</protein>
<feature type="domain" description="Minor capsid protein P8 central region" evidence="1">
    <location>
        <begin position="40"/>
        <end position="162"/>
    </location>
</feature>
<proteinExistence type="predicted"/>
<name>A0A6C0EGN4_9ZZZZ</name>
<reference evidence="2" key="1">
    <citation type="journal article" date="2020" name="Nature">
        <title>Giant virus diversity and host interactions through global metagenomics.</title>
        <authorList>
            <person name="Schulz F."/>
            <person name="Roux S."/>
            <person name="Paez-Espino D."/>
            <person name="Jungbluth S."/>
            <person name="Walsh D.A."/>
            <person name="Denef V.J."/>
            <person name="McMahon K.D."/>
            <person name="Konstantinidis K.T."/>
            <person name="Eloe-Fadrosh E.A."/>
            <person name="Kyrpides N.C."/>
            <person name="Woyke T."/>
        </authorList>
    </citation>
    <scope>NUCLEOTIDE SEQUENCE</scope>
    <source>
        <strain evidence="2">GVMAG-M-3300001348-25</strain>
    </source>
</reference>
<organism evidence="2">
    <name type="scientific">viral metagenome</name>
    <dbReference type="NCBI Taxonomy" id="1070528"/>
    <lineage>
        <taxon>unclassified sequences</taxon>
        <taxon>metagenomes</taxon>
        <taxon>organismal metagenomes</taxon>
    </lineage>
</organism>